<dbReference type="EMBL" id="SMTL01000002">
    <property type="protein sequence ID" value="TDK37327.1"/>
    <property type="molecule type" value="Genomic_DNA"/>
</dbReference>
<dbReference type="Proteomes" id="UP000295238">
    <property type="component" value="Unassembled WGS sequence"/>
</dbReference>
<dbReference type="SUPFAM" id="SSF53448">
    <property type="entry name" value="Nucleotide-diphospho-sugar transferases"/>
    <property type="match status" value="1"/>
</dbReference>
<keyword evidence="2" id="KW-1185">Reference proteome</keyword>
<organism evidence="1 2">
    <name type="scientific">Rhizobium deserti</name>
    <dbReference type="NCBI Taxonomy" id="2547961"/>
    <lineage>
        <taxon>Bacteria</taxon>
        <taxon>Pseudomonadati</taxon>
        <taxon>Pseudomonadota</taxon>
        <taxon>Alphaproteobacteria</taxon>
        <taxon>Hyphomicrobiales</taxon>
        <taxon>Rhizobiaceae</taxon>
        <taxon>Rhizobium/Agrobacterium group</taxon>
        <taxon>Rhizobium</taxon>
    </lineage>
</organism>
<name>A0A4R5UKA5_9HYPH</name>
<evidence type="ECO:0008006" key="3">
    <source>
        <dbReference type="Google" id="ProtNLM"/>
    </source>
</evidence>
<evidence type="ECO:0000313" key="1">
    <source>
        <dbReference type="EMBL" id="TDK37327.1"/>
    </source>
</evidence>
<dbReference type="RefSeq" id="WP_133316094.1">
    <property type="nucleotide sequence ID" value="NZ_SMTL01000002.1"/>
</dbReference>
<reference evidence="1 2" key="1">
    <citation type="submission" date="2019-03" db="EMBL/GenBank/DDBJ databases">
        <title>Rhizobium sp. nov., an bacterium isolated from biocrust in Mu Us Desert.</title>
        <authorList>
            <person name="Lixiong L."/>
        </authorList>
    </citation>
    <scope>NUCLEOTIDE SEQUENCE [LARGE SCALE GENOMIC DNA]</scope>
    <source>
        <strain evidence="1 2">SPY-1</strain>
    </source>
</reference>
<gene>
    <name evidence="1" type="ORF">E2F50_10660</name>
</gene>
<accession>A0A4R5UKA5</accession>
<dbReference type="AlphaFoldDB" id="A0A4R5UKA5"/>
<sequence>MKRLVLQHYTGTPGELERRSIADIQAFADREKADYRFLEGNVFSEQLSAPMQKLVMLDEMFDDYDTVVMLDTDMFVRKGSRESLFEQPGIGVSGPFQRRLKWAFIRKMKGLVHWRYPYWNGSLWKLDRSHRQMFRAKLPLVDLLKYSNGRLEDEGVMHQLARHSGFTGGILPGGDKWAMSSWHEDLANSAMIHIRPRITRNSKAKRPKIETLHELVRQGFIEG</sequence>
<proteinExistence type="predicted"/>
<evidence type="ECO:0000313" key="2">
    <source>
        <dbReference type="Proteomes" id="UP000295238"/>
    </source>
</evidence>
<dbReference type="InterPro" id="IPR029044">
    <property type="entry name" value="Nucleotide-diphossugar_trans"/>
</dbReference>
<protein>
    <recommendedName>
        <fullName evidence="3">Nucleotide-diphospho-sugar transferase domain-containing protein</fullName>
    </recommendedName>
</protein>
<comment type="caution">
    <text evidence="1">The sequence shown here is derived from an EMBL/GenBank/DDBJ whole genome shotgun (WGS) entry which is preliminary data.</text>
</comment>